<organism evidence="7 8">
    <name type="scientific">Mycoplasmoides fastidiosum</name>
    <dbReference type="NCBI Taxonomy" id="92758"/>
    <lineage>
        <taxon>Bacteria</taxon>
        <taxon>Bacillati</taxon>
        <taxon>Mycoplasmatota</taxon>
        <taxon>Mycoplasmoidales</taxon>
        <taxon>Mycoplasmoidaceae</taxon>
        <taxon>Mycoplasmoides</taxon>
    </lineage>
</organism>
<feature type="transmembrane region" description="Helical" evidence="6">
    <location>
        <begin position="397"/>
        <end position="418"/>
    </location>
</feature>
<sequence length="441" mass="50509">MNKLLRPRISKNQAITMCLVLLFSYVLFILNWFALGRLQGNELIGWISHFFGVQGTSIIVTQAINYGSTFIRGIVTILASWLLVKLTHRYASLISLLLMMSSLVAVYLPNFVLFVIGIMVMAMGGTTTIMFVKPIMAQFLPKKTQSIISLFMPWAYSSGALVAFGLFVYEPWETVLIQNWQITAGIIAALNFIPLVLYFFLGRNFSIKKTEMELEDPNLKPSSYLAIIKEKQTWIWILLYGLWLVLAVLLVFLIFPTLTDWKSDLNGDHLNNLDWKNLVAVSFFVGSFFGIWVGFWSWTSNKFKHYLSLIILLILISFIGMVLSVHYGIIWLSIVMAFLLGNLIIGVQAILLYIPYLYKNWTSKRLSIFFGYLWGFGYILYSFINIFSVLIITNWGYLAIIVFVGILILLFLGCSLVIKEPRPQGNNWKLSWSEIKSFLTK</sequence>
<keyword evidence="5 6" id="KW-0472">Membrane</keyword>
<evidence type="ECO:0000256" key="3">
    <source>
        <dbReference type="ARBA" id="ARBA00022692"/>
    </source>
</evidence>
<evidence type="ECO:0000256" key="1">
    <source>
        <dbReference type="ARBA" id="ARBA00004651"/>
    </source>
</evidence>
<dbReference type="InterPro" id="IPR011699">
    <property type="entry name" value="MFS_Mycoplasma"/>
</dbReference>
<keyword evidence="4 6" id="KW-1133">Transmembrane helix</keyword>
<dbReference type="EMBL" id="JAUSWO010000001">
    <property type="protein sequence ID" value="MDQ0514183.1"/>
    <property type="molecule type" value="Genomic_DNA"/>
</dbReference>
<accession>A0ABU0M007</accession>
<feature type="transmembrane region" description="Helical" evidence="6">
    <location>
        <begin position="12"/>
        <end position="34"/>
    </location>
</feature>
<evidence type="ECO:0000256" key="6">
    <source>
        <dbReference type="SAM" id="Phobius"/>
    </source>
</evidence>
<comment type="caution">
    <text evidence="7">The sequence shown here is derived from an EMBL/GenBank/DDBJ whole genome shotgun (WGS) entry which is preliminary data.</text>
</comment>
<gene>
    <name evidence="7" type="ORF">J2Z62_000621</name>
</gene>
<dbReference type="Gene3D" id="1.20.1250.20">
    <property type="entry name" value="MFS general substrate transporter like domains"/>
    <property type="match status" value="2"/>
</dbReference>
<dbReference type="Pfam" id="PF07672">
    <property type="entry name" value="MFS_Mycoplasma"/>
    <property type="match status" value="1"/>
</dbReference>
<feature type="transmembrane region" description="Helical" evidence="6">
    <location>
        <begin position="90"/>
        <end position="108"/>
    </location>
</feature>
<name>A0ABU0M007_9BACT</name>
<evidence type="ECO:0000256" key="4">
    <source>
        <dbReference type="ARBA" id="ARBA00022989"/>
    </source>
</evidence>
<evidence type="ECO:0000256" key="5">
    <source>
        <dbReference type="ARBA" id="ARBA00023136"/>
    </source>
</evidence>
<feature type="transmembrane region" description="Helical" evidence="6">
    <location>
        <begin position="278"/>
        <end position="299"/>
    </location>
</feature>
<dbReference type="Proteomes" id="UP001240643">
    <property type="component" value="Unassembled WGS sequence"/>
</dbReference>
<feature type="transmembrane region" description="Helical" evidence="6">
    <location>
        <begin position="234"/>
        <end position="258"/>
    </location>
</feature>
<evidence type="ECO:0000313" key="7">
    <source>
        <dbReference type="EMBL" id="MDQ0514183.1"/>
    </source>
</evidence>
<evidence type="ECO:0000256" key="2">
    <source>
        <dbReference type="ARBA" id="ARBA00022475"/>
    </source>
</evidence>
<dbReference type="SUPFAM" id="SSF103473">
    <property type="entry name" value="MFS general substrate transporter"/>
    <property type="match status" value="1"/>
</dbReference>
<comment type="subcellular location">
    <subcellularLocation>
        <location evidence="1">Cell membrane</location>
        <topology evidence="1">Multi-pass membrane protein</topology>
    </subcellularLocation>
</comment>
<protein>
    <submittedName>
        <fullName evidence="7">MFS family permease</fullName>
    </submittedName>
</protein>
<keyword evidence="3 6" id="KW-0812">Transmembrane</keyword>
<keyword evidence="8" id="KW-1185">Reference proteome</keyword>
<feature type="transmembrane region" description="Helical" evidence="6">
    <location>
        <begin position="147"/>
        <end position="168"/>
    </location>
</feature>
<proteinExistence type="predicted"/>
<feature type="transmembrane region" description="Helical" evidence="6">
    <location>
        <begin position="329"/>
        <end position="354"/>
    </location>
</feature>
<feature type="transmembrane region" description="Helical" evidence="6">
    <location>
        <begin position="114"/>
        <end position="135"/>
    </location>
</feature>
<feature type="transmembrane region" description="Helical" evidence="6">
    <location>
        <begin position="180"/>
        <end position="201"/>
    </location>
</feature>
<evidence type="ECO:0000313" key="8">
    <source>
        <dbReference type="Proteomes" id="UP001240643"/>
    </source>
</evidence>
<feature type="transmembrane region" description="Helical" evidence="6">
    <location>
        <begin position="366"/>
        <end position="391"/>
    </location>
</feature>
<feature type="transmembrane region" description="Helical" evidence="6">
    <location>
        <begin position="63"/>
        <end position="83"/>
    </location>
</feature>
<dbReference type="InterPro" id="IPR036259">
    <property type="entry name" value="MFS_trans_sf"/>
</dbReference>
<keyword evidence="2" id="KW-1003">Cell membrane</keyword>
<feature type="transmembrane region" description="Helical" evidence="6">
    <location>
        <begin position="306"/>
        <end position="323"/>
    </location>
</feature>
<reference evidence="7" key="1">
    <citation type="submission" date="2023-07" db="EMBL/GenBank/DDBJ databases">
        <title>Genomic Encyclopedia of Type Strains, Phase IV (KMG-IV): sequencing the most valuable type-strain genomes for metagenomic binning, comparative biology and taxonomic classification.</title>
        <authorList>
            <person name="Goeker M."/>
        </authorList>
    </citation>
    <scope>NUCLEOTIDE SEQUENCE [LARGE SCALE GENOMIC DNA]</scope>
    <source>
        <strain evidence="7">DSM 21204</strain>
    </source>
</reference>